<proteinExistence type="predicted"/>
<keyword evidence="3" id="KW-1185">Reference proteome</keyword>
<dbReference type="InterPro" id="IPR009501">
    <property type="entry name" value="UCP020269"/>
</dbReference>
<gene>
    <name evidence="2" type="ordered locus">Amet_2204</name>
</gene>
<sequence>MKETVEVILGNLKKRNIDAQYFVTKEEAHAAILNEIQLTDTVGIGGSMTIKELNLHEALIERGNSVFWHWLVAPEDRESQRKSAALADVYLSSTNAITKDGELINIDGLGNRVSAMVYGPKKSIVVCGVNKICDDLISGIDRIKTEACPSNAKRLGLKTPCAKTDHCNDCFSEDRMCNVTTIINNKPMGIDLKVYLVEETLGY</sequence>
<dbReference type="eggNOG" id="COG1139">
    <property type="taxonomic scope" value="Bacteria"/>
</dbReference>
<dbReference type="Pfam" id="PF02589">
    <property type="entry name" value="LUD_dom"/>
    <property type="match status" value="1"/>
</dbReference>
<dbReference type="InterPro" id="IPR003741">
    <property type="entry name" value="LUD_dom"/>
</dbReference>
<reference evidence="3" key="1">
    <citation type="journal article" date="2016" name="Genome Announc.">
        <title>Complete genome sequence of Alkaliphilus metalliredigens strain QYMF, an alkaliphilic and metal-reducing bacterium isolated from borax-contaminated leachate ponds.</title>
        <authorList>
            <person name="Hwang C."/>
            <person name="Copeland A."/>
            <person name="Lucas S."/>
            <person name="Lapidus A."/>
            <person name="Barry K."/>
            <person name="Detter J.C."/>
            <person name="Glavina Del Rio T."/>
            <person name="Hammon N."/>
            <person name="Israni S."/>
            <person name="Dalin E."/>
            <person name="Tice H."/>
            <person name="Pitluck S."/>
            <person name="Chertkov O."/>
            <person name="Brettin T."/>
            <person name="Bruce D."/>
            <person name="Han C."/>
            <person name="Schmutz J."/>
            <person name="Larimer F."/>
            <person name="Land M.L."/>
            <person name="Hauser L."/>
            <person name="Kyrpides N."/>
            <person name="Mikhailova N."/>
            <person name="Ye Q."/>
            <person name="Zhou J."/>
            <person name="Richardson P."/>
            <person name="Fields M.W."/>
        </authorList>
    </citation>
    <scope>NUCLEOTIDE SEQUENCE [LARGE SCALE GENOMIC DNA]</scope>
    <source>
        <strain evidence="3">QYMF</strain>
    </source>
</reference>
<organism evidence="2 3">
    <name type="scientific">Alkaliphilus metalliredigens (strain QYMF)</name>
    <dbReference type="NCBI Taxonomy" id="293826"/>
    <lineage>
        <taxon>Bacteria</taxon>
        <taxon>Bacillati</taxon>
        <taxon>Bacillota</taxon>
        <taxon>Clostridia</taxon>
        <taxon>Peptostreptococcales</taxon>
        <taxon>Natronincolaceae</taxon>
        <taxon>Alkaliphilus</taxon>
    </lineage>
</organism>
<dbReference type="RefSeq" id="WP_012063338.1">
    <property type="nucleotide sequence ID" value="NC_009633.1"/>
</dbReference>
<evidence type="ECO:0000259" key="1">
    <source>
        <dbReference type="Pfam" id="PF02589"/>
    </source>
</evidence>
<dbReference type="PIRSF" id="PIRSF020269">
    <property type="entry name" value="DUF1121"/>
    <property type="match status" value="1"/>
</dbReference>
<dbReference type="EMBL" id="CP000724">
    <property type="protein sequence ID" value="ABR48362.1"/>
    <property type="molecule type" value="Genomic_DNA"/>
</dbReference>
<feature type="domain" description="LUD" evidence="1">
    <location>
        <begin position="6"/>
        <end position="197"/>
    </location>
</feature>
<dbReference type="AlphaFoldDB" id="A6TQ94"/>
<dbReference type="PANTHER" id="PTHR36179:SF2">
    <property type="entry name" value="LUD DOMAIN-CONTAINING PROTEIN"/>
    <property type="match status" value="1"/>
</dbReference>
<dbReference type="STRING" id="293826.Amet_2204"/>
<dbReference type="Proteomes" id="UP000001572">
    <property type="component" value="Chromosome"/>
</dbReference>
<name>A6TQ94_ALKMQ</name>
<evidence type="ECO:0000313" key="3">
    <source>
        <dbReference type="Proteomes" id="UP000001572"/>
    </source>
</evidence>
<dbReference type="PANTHER" id="PTHR36179">
    <property type="entry name" value="LUD_DOM DOMAIN-CONTAINING PROTEIN"/>
    <property type="match status" value="1"/>
</dbReference>
<evidence type="ECO:0000313" key="2">
    <source>
        <dbReference type="EMBL" id="ABR48362.1"/>
    </source>
</evidence>
<protein>
    <recommendedName>
        <fullName evidence="1">LUD domain-containing protein</fullName>
    </recommendedName>
</protein>
<dbReference type="HOGENOM" id="CLU_107893_1_0_9"/>
<accession>A6TQ94</accession>
<dbReference type="KEGG" id="amt:Amet_2204"/>
<dbReference type="OrthoDB" id="9809147at2"/>